<sequence length="137" mass="15741">MILKANNFTKQICLRIRRNEFADCCKEVELHILPLICEEPPKRVYCYTPCGGLETIEIKREQPLTLVYDMFNYDDEGKLCFLLDGEFAKLDCGRYVAKVIACGCEIYEFQIDKRESIKVSGIVADNRNSCCEGKYGC</sequence>
<proteinExistence type="predicted"/>
<name>A0A8S5MBL1_9CAUD</name>
<accession>A0A8S5MBL1</accession>
<reference evidence="1" key="1">
    <citation type="journal article" date="2021" name="Proc. Natl. Acad. Sci. U.S.A.">
        <title>A Catalog of Tens of Thousands of Viruses from Human Metagenomes Reveals Hidden Associations with Chronic Diseases.</title>
        <authorList>
            <person name="Tisza M.J."/>
            <person name="Buck C.B."/>
        </authorList>
    </citation>
    <scope>NUCLEOTIDE SEQUENCE</scope>
    <source>
        <strain evidence="1">Ct53O25</strain>
    </source>
</reference>
<organism evidence="1">
    <name type="scientific">Podoviridae sp. ct53O25</name>
    <dbReference type="NCBI Taxonomy" id="2826539"/>
    <lineage>
        <taxon>Viruses</taxon>
        <taxon>Duplodnaviria</taxon>
        <taxon>Heunggongvirae</taxon>
        <taxon>Uroviricota</taxon>
        <taxon>Caudoviricetes</taxon>
    </lineage>
</organism>
<protein>
    <submittedName>
        <fullName evidence="1">Uncharacterized protein</fullName>
    </submittedName>
</protein>
<dbReference type="EMBL" id="BK014869">
    <property type="protein sequence ID" value="DAD79622.1"/>
    <property type="molecule type" value="Genomic_DNA"/>
</dbReference>
<evidence type="ECO:0000313" key="1">
    <source>
        <dbReference type="EMBL" id="DAD79622.1"/>
    </source>
</evidence>